<feature type="region of interest" description="Disordered" evidence="1">
    <location>
        <begin position="61"/>
        <end position="83"/>
    </location>
</feature>
<feature type="compositionally biased region" description="Basic and acidic residues" evidence="1">
    <location>
        <begin position="1"/>
        <end position="21"/>
    </location>
</feature>
<feature type="compositionally biased region" description="Low complexity" evidence="1">
    <location>
        <begin position="103"/>
        <end position="113"/>
    </location>
</feature>
<dbReference type="Proteomes" id="UP001642360">
    <property type="component" value="Unassembled WGS sequence"/>
</dbReference>
<dbReference type="AlphaFoldDB" id="A0ABC8U2S8"/>
<organism evidence="2 3">
    <name type="scientific">Ilex paraguariensis</name>
    <name type="common">yerba mate</name>
    <dbReference type="NCBI Taxonomy" id="185542"/>
    <lineage>
        <taxon>Eukaryota</taxon>
        <taxon>Viridiplantae</taxon>
        <taxon>Streptophyta</taxon>
        <taxon>Embryophyta</taxon>
        <taxon>Tracheophyta</taxon>
        <taxon>Spermatophyta</taxon>
        <taxon>Magnoliopsida</taxon>
        <taxon>eudicotyledons</taxon>
        <taxon>Gunneridae</taxon>
        <taxon>Pentapetalae</taxon>
        <taxon>asterids</taxon>
        <taxon>campanulids</taxon>
        <taxon>Aquifoliales</taxon>
        <taxon>Aquifoliaceae</taxon>
        <taxon>Ilex</taxon>
    </lineage>
</organism>
<evidence type="ECO:0000313" key="2">
    <source>
        <dbReference type="EMBL" id="CAK9175423.1"/>
    </source>
</evidence>
<keyword evidence="3" id="KW-1185">Reference proteome</keyword>
<reference evidence="2 3" key="1">
    <citation type="submission" date="2024-02" db="EMBL/GenBank/DDBJ databases">
        <authorList>
            <person name="Vignale AGUSTIN F."/>
            <person name="Sosa J E."/>
            <person name="Modenutti C."/>
        </authorList>
    </citation>
    <scope>NUCLEOTIDE SEQUENCE [LARGE SCALE GENOMIC DNA]</scope>
</reference>
<comment type="caution">
    <text evidence="2">The sequence shown here is derived from an EMBL/GenBank/DDBJ whole genome shotgun (WGS) entry which is preliminary data.</text>
</comment>
<evidence type="ECO:0000256" key="1">
    <source>
        <dbReference type="SAM" id="MobiDB-lite"/>
    </source>
</evidence>
<feature type="region of interest" description="Disordered" evidence="1">
    <location>
        <begin position="103"/>
        <end position="212"/>
    </location>
</feature>
<feature type="compositionally biased region" description="Low complexity" evidence="1">
    <location>
        <begin position="153"/>
        <end position="186"/>
    </location>
</feature>
<dbReference type="EMBL" id="CAUOFW020006613">
    <property type="protein sequence ID" value="CAK9175423.1"/>
    <property type="molecule type" value="Genomic_DNA"/>
</dbReference>
<gene>
    <name evidence="2" type="ORF">ILEXP_LOCUS45225</name>
</gene>
<feature type="region of interest" description="Disordered" evidence="1">
    <location>
        <begin position="257"/>
        <end position="282"/>
    </location>
</feature>
<sequence length="282" mass="29201">MVRNRDGQTIHAQAESRDGRIRAHGHCSRDAPAAGHGLCSLDAAPAAGLCSHDAAPALSHINTPHDLNTKHGEDKDNEARDISNNTSANFHTFHEWVNPLDNSSISQQEQSQIPSRGSTLNSLEDPNTAPLSFPSAGACLQPPTSSSAGRILESSSSLPPEVSTEPALPVSSPSSESPVLPHSSSPCSVDIVNSGISSPSSPHSIPGSPTAATPSGQLYVDLAPAAGHGHYSLDATPAAGLCSHDAALAALSHINTSHDLNTKHGKDKDNDARDISSDKDKD</sequence>
<evidence type="ECO:0000313" key="3">
    <source>
        <dbReference type="Proteomes" id="UP001642360"/>
    </source>
</evidence>
<protein>
    <submittedName>
        <fullName evidence="2">Uncharacterized protein</fullName>
    </submittedName>
</protein>
<feature type="region of interest" description="Disordered" evidence="1">
    <location>
        <begin position="1"/>
        <end position="26"/>
    </location>
</feature>
<feature type="compositionally biased region" description="Polar residues" evidence="1">
    <location>
        <begin position="114"/>
        <end position="125"/>
    </location>
</feature>
<feature type="compositionally biased region" description="Basic and acidic residues" evidence="1">
    <location>
        <begin position="67"/>
        <end position="81"/>
    </location>
</feature>
<accession>A0ABC8U2S8</accession>
<feature type="compositionally biased region" description="Low complexity" evidence="1">
    <location>
        <begin position="194"/>
        <end position="209"/>
    </location>
</feature>
<feature type="compositionally biased region" description="Basic and acidic residues" evidence="1">
    <location>
        <begin position="260"/>
        <end position="282"/>
    </location>
</feature>
<proteinExistence type="predicted"/>
<name>A0ABC8U2S8_9AQUA</name>